<dbReference type="AlphaFoldDB" id="A0A6N3HMB2"/>
<accession>A0A6N3HMB2</accession>
<sequence>MGRFYGLKIRAGEMTLEEVQTWWRPQVEKWLKENPTE</sequence>
<dbReference type="RefSeq" id="WP_252307418.1">
    <property type="nucleotide sequence ID" value="NZ_CACRUA010000062.1"/>
</dbReference>
<organism evidence="1">
    <name type="scientific">Clostridium symbiosum</name>
    <name type="common">Bacteroides symbiosus</name>
    <dbReference type="NCBI Taxonomy" id="1512"/>
    <lineage>
        <taxon>Bacteria</taxon>
        <taxon>Bacillati</taxon>
        <taxon>Bacillota</taxon>
        <taxon>Clostridia</taxon>
        <taxon>Lachnospirales</taxon>
        <taxon>Lachnospiraceae</taxon>
        <taxon>Otoolea</taxon>
    </lineage>
</organism>
<protein>
    <submittedName>
        <fullName evidence="1">Uncharacterized protein</fullName>
    </submittedName>
</protein>
<gene>
    <name evidence="1" type="ORF">CSLFYP84_03954</name>
</gene>
<proteinExistence type="predicted"/>
<dbReference type="EMBL" id="CACRUA010000062">
    <property type="protein sequence ID" value="VYU77270.1"/>
    <property type="molecule type" value="Genomic_DNA"/>
</dbReference>
<name>A0A6N3HMB2_CLOSY</name>
<dbReference type="InterPro" id="IPR047907">
    <property type="entry name" value="CD1375-like"/>
</dbReference>
<reference evidence="1" key="1">
    <citation type="submission" date="2019-11" db="EMBL/GenBank/DDBJ databases">
        <authorList>
            <person name="Feng L."/>
        </authorList>
    </citation>
    <scope>NUCLEOTIDE SEQUENCE</scope>
    <source>
        <strain evidence="1">CsymbiosumLFYP84</strain>
    </source>
</reference>
<evidence type="ECO:0000313" key="1">
    <source>
        <dbReference type="EMBL" id="VYU77270.1"/>
    </source>
</evidence>
<dbReference type="NCBIfam" id="NF040910">
    <property type="entry name" value="CD1375_fam"/>
    <property type="match status" value="1"/>
</dbReference>